<organism evidence="2 3">
    <name type="scientific">Eilatimonas milleporae</name>
    <dbReference type="NCBI Taxonomy" id="911205"/>
    <lineage>
        <taxon>Bacteria</taxon>
        <taxon>Pseudomonadati</taxon>
        <taxon>Pseudomonadota</taxon>
        <taxon>Alphaproteobacteria</taxon>
        <taxon>Kordiimonadales</taxon>
        <taxon>Kordiimonadaceae</taxon>
        <taxon>Eilatimonas</taxon>
    </lineage>
</organism>
<reference evidence="2 3" key="1">
    <citation type="submission" date="2018-10" db="EMBL/GenBank/DDBJ databases">
        <title>Genomic Encyclopedia of Archaeal and Bacterial Type Strains, Phase II (KMG-II): from individual species to whole genera.</title>
        <authorList>
            <person name="Goeker M."/>
        </authorList>
    </citation>
    <scope>NUCLEOTIDE SEQUENCE [LARGE SCALE GENOMIC DNA]</scope>
    <source>
        <strain evidence="2 3">DSM 25217</strain>
    </source>
</reference>
<evidence type="ECO:0000313" key="2">
    <source>
        <dbReference type="EMBL" id="RMB04587.1"/>
    </source>
</evidence>
<evidence type="ECO:0000313" key="3">
    <source>
        <dbReference type="Proteomes" id="UP000271227"/>
    </source>
</evidence>
<dbReference type="AlphaFoldDB" id="A0A3M0C7B2"/>
<dbReference type="RefSeq" id="WP_121939507.1">
    <property type="nucleotide sequence ID" value="NZ_REFR01000013.1"/>
</dbReference>
<keyword evidence="1" id="KW-0472">Membrane</keyword>
<accession>A0A3M0C7B2</accession>
<gene>
    <name evidence="2" type="ORF">BXY39_2856</name>
</gene>
<protein>
    <submittedName>
        <fullName evidence="2">Uncharacterized protein</fullName>
    </submittedName>
</protein>
<comment type="caution">
    <text evidence="2">The sequence shown here is derived from an EMBL/GenBank/DDBJ whole genome shotgun (WGS) entry which is preliminary data.</text>
</comment>
<keyword evidence="1" id="KW-0812">Transmembrane</keyword>
<feature type="transmembrane region" description="Helical" evidence="1">
    <location>
        <begin position="7"/>
        <end position="25"/>
    </location>
</feature>
<dbReference type="EMBL" id="REFR01000013">
    <property type="protein sequence ID" value="RMB04587.1"/>
    <property type="molecule type" value="Genomic_DNA"/>
</dbReference>
<proteinExistence type="predicted"/>
<evidence type="ECO:0000256" key="1">
    <source>
        <dbReference type="SAM" id="Phobius"/>
    </source>
</evidence>
<dbReference type="InParanoid" id="A0A3M0C7B2"/>
<name>A0A3M0C7B2_9PROT</name>
<keyword evidence="3" id="KW-1185">Reference proteome</keyword>
<feature type="transmembrane region" description="Helical" evidence="1">
    <location>
        <begin position="31"/>
        <end position="53"/>
    </location>
</feature>
<keyword evidence="1" id="KW-1133">Transmembrane helix</keyword>
<sequence length="93" mass="9737">MGSLKSLYVGALPLLGVPAVLVHHHEESAGTVFAVGAVFFITLVASACVVLSLRTEGQRHAGQKVAARMAGRLGVDKQAAPHPVWERGKKRAG</sequence>
<dbReference type="Proteomes" id="UP000271227">
    <property type="component" value="Unassembled WGS sequence"/>
</dbReference>